<dbReference type="EMBL" id="LR134515">
    <property type="protein sequence ID" value="VEJ17463.1"/>
    <property type="molecule type" value="Genomic_DNA"/>
</dbReference>
<evidence type="ECO:0000313" key="10">
    <source>
        <dbReference type="EMBL" id="MCY6524124.1"/>
    </source>
</evidence>
<dbReference type="GO" id="GO:0005886">
    <property type="term" value="C:plasma membrane"/>
    <property type="evidence" value="ECO:0007669"/>
    <property type="project" value="TreeGrafter"/>
</dbReference>
<dbReference type="EMBL" id="JAPQFC010000001">
    <property type="protein sequence ID" value="MCY6524124.1"/>
    <property type="molecule type" value="Genomic_DNA"/>
</dbReference>
<dbReference type="PROSITE" id="PS00198">
    <property type="entry name" value="4FE4S_FER_1"/>
    <property type="match status" value="1"/>
</dbReference>
<dbReference type="OrthoDB" id="9806398at2"/>
<dbReference type="Pfam" id="PF12838">
    <property type="entry name" value="Fer4_7"/>
    <property type="match status" value="1"/>
</dbReference>
<feature type="transmembrane region" description="Helical" evidence="8">
    <location>
        <begin position="92"/>
        <end position="121"/>
    </location>
</feature>
<dbReference type="InterPro" id="IPR051684">
    <property type="entry name" value="Electron_Trans/Redox"/>
</dbReference>
<keyword evidence="7" id="KW-0411">Iron-sulfur</keyword>
<proteinExistence type="predicted"/>
<keyword evidence="8" id="KW-0472">Membrane</keyword>
<feature type="domain" description="4Fe-4S ferredoxin-type" evidence="9">
    <location>
        <begin position="223"/>
        <end position="253"/>
    </location>
</feature>
<dbReference type="PANTHER" id="PTHR30176">
    <property type="entry name" value="FERREDOXIN-TYPE PROTEIN NAPH"/>
    <property type="match status" value="1"/>
</dbReference>
<keyword evidence="8" id="KW-0812">Transmembrane</keyword>
<dbReference type="Gene3D" id="3.30.70.20">
    <property type="match status" value="1"/>
</dbReference>
<accession>A0A223MCG7</accession>
<dbReference type="GO" id="GO:0046872">
    <property type="term" value="F:metal ion binding"/>
    <property type="evidence" value="ECO:0007669"/>
    <property type="project" value="UniProtKB-KW"/>
</dbReference>
<evidence type="ECO:0000313" key="11">
    <source>
        <dbReference type="EMBL" id="VEJ17463.1"/>
    </source>
</evidence>
<dbReference type="GeneID" id="48599713"/>
<evidence type="ECO:0000256" key="3">
    <source>
        <dbReference type="ARBA" id="ARBA00022723"/>
    </source>
</evidence>
<feature type="transmembrane region" description="Helical" evidence="8">
    <location>
        <begin position="175"/>
        <end position="198"/>
    </location>
</feature>
<keyword evidence="1" id="KW-0813">Transport</keyword>
<dbReference type="SUPFAM" id="SSF54862">
    <property type="entry name" value="4Fe-4S ferredoxins"/>
    <property type="match status" value="1"/>
</dbReference>
<name>A0A223MCG7_ACTPL</name>
<reference evidence="10" key="2">
    <citation type="journal article" date="2021" name="Vet Sci">
        <title>O-Serogroups and Pathovirotypes of Escherichia coli Isolated from Post-Weaning Piglets Showing Diarrhoea and/or Oedema in South Korea.</title>
        <authorList>
            <person name="Byun J.W."/>
            <person name="Moon B.Y."/>
            <person name="Do K.H."/>
            <person name="Lee K."/>
            <person name="Lee H.Y."/>
            <person name="Kim W.I."/>
            <person name="So B."/>
            <person name="Lee W.K."/>
        </authorList>
    </citation>
    <scope>NUCLEOTIDE SEQUENCE</scope>
    <source>
        <strain evidence="10">84/14</strain>
    </source>
</reference>
<evidence type="ECO:0000256" key="4">
    <source>
        <dbReference type="ARBA" id="ARBA00022737"/>
    </source>
</evidence>
<dbReference type="AlphaFoldDB" id="A0A223MCG7"/>
<keyword evidence="3" id="KW-0479">Metal-binding</keyword>
<dbReference type="InterPro" id="IPR011886">
    <property type="entry name" value="NapH_MauN"/>
</dbReference>
<keyword evidence="2" id="KW-0004">4Fe-4S</keyword>
<feature type="transmembrane region" description="Helical" evidence="8">
    <location>
        <begin position="142"/>
        <end position="163"/>
    </location>
</feature>
<keyword evidence="6" id="KW-0408">Iron</keyword>
<organism evidence="11 12">
    <name type="scientific">Actinobacillus pleuropneumoniae</name>
    <name type="common">Haemophilus pleuropneumoniae</name>
    <dbReference type="NCBI Taxonomy" id="715"/>
    <lineage>
        <taxon>Bacteria</taxon>
        <taxon>Pseudomonadati</taxon>
        <taxon>Pseudomonadota</taxon>
        <taxon>Gammaproteobacteria</taxon>
        <taxon>Pasteurellales</taxon>
        <taxon>Pasteurellaceae</taxon>
        <taxon>Actinobacillus</taxon>
    </lineage>
</organism>
<dbReference type="NCBIfam" id="TIGR02163">
    <property type="entry name" value="napH"/>
    <property type="match status" value="1"/>
</dbReference>
<dbReference type="Proteomes" id="UP000275510">
    <property type="component" value="Chromosome"/>
</dbReference>
<keyword evidence="5" id="KW-0249">Electron transport</keyword>
<dbReference type="InterPro" id="IPR017896">
    <property type="entry name" value="4Fe4S_Fe-S-bd"/>
</dbReference>
<dbReference type="Pfam" id="PF12801">
    <property type="entry name" value="Fer4_5"/>
    <property type="match status" value="2"/>
</dbReference>
<evidence type="ECO:0000256" key="2">
    <source>
        <dbReference type="ARBA" id="ARBA00022485"/>
    </source>
</evidence>
<protein>
    <submittedName>
        <fullName evidence="10">Quinol dehydrogenase ferredoxin subunit NapH</fullName>
    </submittedName>
    <submittedName>
        <fullName evidence="11">Quinol dehydrogenase membrane component</fullName>
    </submittedName>
</protein>
<gene>
    <name evidence="11" type="primary">napH</name>
    <name evidence="11" type="ORF">NCTC10976_01594</name>
    <name evidence="10" type="ORF">OYG11_07780</name>
</gene>
<reference evidence="11 12" key="1">
    <citation type="submission" date="2018-12" db="EMBL/GenBank/DDBJ databases">
        <authorList>
            <consortium name="Pathogen Informatics"/>
        </authorList>
    </citation>
    <scope>NUCLEOTIDE SEQUENCE [LARGE SCALE GENOMIC DNA]</scope>
    <source>
        <strain evidence="11 12">NCTC10976</strain>
    </source>
</reference>
<evidence type="ECO:0000256" key="6">
    <source>
        <dbReference type="ARBA" id="ARBA00023004"/>
    </source>
</evidence>
<dbReference type="PANTHER" id="PTHR30176:SF3">
    <property type="entry name" value="FERREDOXIN-TYPE PROTEIN NAPH"/>
    <property type="match status" value="1"/>
</dbReference>
<evidence type="ECO:0000259" key="9">
    <source>
        <dbReference type="PROSITE" id="PS51379"/>
    </source>
</evidence>
<dbReference type="PROSITE" id="PS51379">
    <property type="entry name" value="4FE4S_FER_2"/>
    <property type="match status" value="2"/>
</dbReference>
<evidence type="ECO:0000256" key="5">
    <source>
        <dbReference type="ARBA" id="ARBA00022982"/>
    </source>
</evidence>
<dbReference type="InterPro" id="IPR017900">
    <property type="entry name" value="4Fe4S_Fe_S_CS"/>
</dbReference>
<evidence type="ECO:0000256" key="1">
    <source>
        <dbReference type="ARBA" id="ARBA00022448"/>
    </source>
</evidence>
<reference evidence="10" key="3">
    <citation type="submission" date="2022-12" db="EMBL/GenBank/DDBJ databases">
        <authorList>
            <person name="Kardos G."/>
            <person name="Sarkozi R."/>
            <person name="Laczko L."/>
            <person name="Marton S."/>
            <person name="Makrai L."/>
            <person name="Banyai K."/>
            <person name="Fodor L."/>
        </authorList>
    </citation>
    <scope>NUCLEOTIDE SEQUENCE</scope>
    <source>
        <strain evidence="10">84/14</strain>
    </source>
</reference>
<keyword evidence="4" id="KW-0677">Repeat</keyword>
<dbReference type="NCBIfam" id="NF007013">
    <property type="entry name" value="PRK09477.1"/>
    <property type="match status" value="1"/>
</dbReference>
<sequence length="297" mass="32955">MAEVKFTPNKPQHAGLEARQKLGWWRAYRFLILRRISQLSIILMFLSGPFLNVWILKGNYSGSMLFDVIPMSDPLITAESLATGYLPEWTTILGALIVVAFYAVVASKAFCGWVCPMNMVTDTAAWLRRKLGIRQSAKIPRNLRYAILAMILVGSAISGTLLWEWINPVAALGRVFVFGLGATLWLVAVVFLFDLLIVEHGWCGHLCPIGATYALIGAKSVIKVNVVDRARCDRCMDCYNVCPEPQVLRVPLHGKPEDSTIVLSKDCISCGRCIDVCPENVFAFGTRFQGSIEVKNV</sequence>
<feature type="domain" description="4Fe-4S ferredoxin-type" evidence="9">
    <location>
        <begin position="259"/>
        <end position="287"/>
    </location>
</feature>
<evidence type="ECO:0000313" key="12">
    <source>
        <dbReference type="Proteomes" id="UP000275510"/>
    </source>
</evidence>
<dbReference type="RefSeq" id="WP_005598641.1">
    <property type="nucleotide sequence ID" value="NZ_CBDBSU010000042.1"/>
</dbReference>
<feature type="transmembrane region" description="Helical" evidence="8">
    <location>
        <begin position="36"/>
        <end position="56"/>
    </location>
</feature>
<evidence type="ECO:0000256" key="7">
    <source>
        <dbReference type="ARBA" id="ARBA00023014"/>
    </source>
</evidence>
<evidence type="ECO:0000256" key="8">
    <source>
        <dbReference type="SAM" id="Phobius"/>
    </source>
</evidence>
<keyword evidence="8" id="KW-1133">Transmembrane helix</keyword>
<dbReference type="GO" id="GO:0051539">
    <property type="term" value="F:4 iron, 4 sulfur cluster binding"/>
    <property type="evidence" value="ECO:0007669"/>
    <property type="project" value="UniProtKB-KW"/>
</dbReference>
<dbReference type="Proteomes" id="UP001077788">
    <property type="component" value="Unassembled WGS sequence"/>
</dbReference>